<name>A0A1V0B5V8_9GAMM</name>
<dbReference type="Pfam" id="PF00702">
    <property type="entry name" value="Hydrolase"/>
    <property type="match status" value="1"/>
</dbReference>
<evidence type="ECO:0000313" key="8">
    <source>
        <dbReference type="Proteomes" id="UP000243488"/>
    </source>
</evidence>
<dbReference type="PANTHER" id="PTHR43434">
    <property type="entry name" value="PHOSPHOGLYCOLATE PHOSPHATASE"/>
    <property type="match status" value="1"/>
</dbReference>
<comment type="pathway">
    <text evidence="2">Organic acid metabolism; glycolate biosynthesis; glycolate from 2-phosphoglycolate: step 1/1.</text>
</comment>
<dbReference type="AlphaFoldDB" id="A0A1V0B5V8"/>
<dbReference type="EMBL" id="CP020100">
    <property type="protein sequence ID" value="AQZ95281.1"/>
    <property type="molecule type" value="Genomic_DNA"/>
</dbReference>
<comment type="similarity">
    <text evidence="3">Belongs to the HAD-like hydrolase superfamily. CbbY/CbbZ/Gph/YieH family.</text>
</comment>
<reference evidence="7 8" key="1">
    <citation type="submission" date="2017-03" db="EMBL/GenBank/DDBJ databases">
        <title>Complete genome sequence of the novel DNRA strain Pseudomonas sp. S-6-2 isolated from Chinese polluted river sediment. Journal of Biotechnology.</title>
        <authorList>
            <person name="Li J."/>
            <person name="Xiang F."/>
            <person name="Wang L."/>
            <person name="Xi L."/>
            <person name="Liu J."/>
        </authorList>
    </citation>
    <scope>NUCLEOTIDE SEQUENCE [LARGE SCALE GENOMIC DNA]</scope>
    <source>
        <strain evidence="7 8">S-6-2</strain>
    </source>
</reference>
<keyword evidence="8" id="KW-1185">Reference proteome</keyword>
<evidence type="ECO:0000256" key="3">
    <source>
        <dbReference type="ARBA" id="ARBA00006171"/>
    </source>
</evidence>
<keyword evidence="5" id="KW-0479">Metal-binding</keyword>
<dbReference type="SFLD" id="SFLDG01129">
    <property type="entry name" value="C1.5:_HAD__Beta-PGM__Phosphata"/>
    <property type="match status" value="1"/>
</dbReference>
<comment type="catalytic activity">
    <reaction evidence="1">
        <text>2-phosphoglycolate + H2O = glycolate + phosphate</text>
        <dbReference type="Rhea" id="RHEA:14369"/>
        <dbReference type="ChEBI" id="CHEBI:15377"/>
        <dbReference type="ChEBI" id="CHEBI:29805"/>
        <dbReference type="ChEBI" id="CHEBI:43474"/>
        <dbReference type="ChEBI" id="CHEBI:58033"/>
        <dbReference type="EC" id="3.1.3.18"/>
    </reaction>
</comment>
<accession>A0A1V0B5V8</accession>
<dbReference type="InterPro" id="IPR050155">
    <property type="entry name" value="HAD-like_hydrolase_sf"/>
</dbReference>
<dbReference type="InterPro" id="IPR023214">
    <property type="entry name" value="HAD_sf"/>
</dbReference>
<dbReference type="SUPFAM" id="SSF56784">
    <property type="entry name" value="HAD-like"/>
    <property type="match status" value="1"/>
</dbReference>
<evidence type="ECO:0000256" key="4">
    <source>
        <dbReference type="ARBA" id="ARBA00013078"/>
    </source>
</evidence>
<evidence type="ECO:0000313" key="7">
    <source>
        <dbReference type="EMBL" id="AQZ95281.1"/>
    </source>
</evidence>
<dbReference type="Proteomes" id="UP000243488">
    <property type="component" value="Chromosome"/>
</dbReference>
<dbReference type="STRING" id="1931241.BVH74_11185"/>
<dbReference type="EC" id="3.1.3.18" evidence="4"/>
<dbReference type="PANTHER" id="PTHR43434:SF1">
    <property type="entry name" value="PHOSPHOGLYCOLATE PHOSPHATASE"/>
    <property type="match status" value="1"/>
</dbReference>
<evidence type="ECO:0000256" key="1">
    <source>
        <dbReference type="ARBA" id="ARBA00000830"/>
    </source>
</evidence>
<dbReference type="Gene3D" id="3.40.50.1000">
    <property type="entry name" value="HAD superfamily/HAD-like"/>
    <property type="match status" value="1"/>
</dbReference>
<protein>
    <recommendedName>
        <fullName evidence="4">phosphoglycolate phosphatase</fullName>
        <ecNumber evidence="4">3.1.3.18</ecNumber>
    </recommendedName>
</protein>
<dbReference type="InterPro" id="IPR036412">
    <property type="entry name" value="HAD-like_sf"/>
</dbReference>
<keyword evidence="6" id="KW-0119">Carbohydrate metabolism</keyword>
<keyword evidence="7" id="KW-0378">Hydrolase</keyword>
<dbReference type="GO" id="GO:0046872">
    <property type="term" value="F:metal ion binding"/>
    <property type="evidence" value="ECO:0007669"/>
    <property type="project" value="UniProtKB-KW"/>
</dbReference>
<gene>
    <name evidence="7" type="ORF">BVH74_11185</name>
</gene>
<sequence length="224" mass="24862">MKITDYKTLVFDCDGVVLDSNKVKTQAFYNAALPYGSVAADELQRFHTTNGGISRYKKFEYLLSEVVANDAVGPDLGSLLNAYATEVRQGLLKCKVADGLAELREMTCNSRWLIVSGGDQSELREVFESRGLSELFDGGIYGSPDNKEEILQREIARRNIVRPALFLGDSRYDHVAAALTGIDFLFIRGWSEFKGHADYCAEHRLPVIDALKDLLGGDTRELNG</sequence>
<dbReference type="GO" id="GO:0006281">
    <property type="term" value="P:DNA repair"/>
    <property type="evidence" value="ECO:0007669"/>
    <property type="project" value="TreeGrafter"/>
</dbReference>
<dbReference type="GO" id="GO:0008967">
    <property type="term" value="F:phosphoglycolate phosphatase activity"/>
    <property type="evidence" value="ECO:0007669"/>
    <property type="project" value="UniProtKB-EC"/>
</dbReference>
<organism evidence="7 8">
    <name type="scientific">Halopseudomonas phragmitis</name>
    <dbReference type="NCBI Taxonomy" id="1931241"/>
    <lineage>
        <taxon>Bacteria</taxon>
        <taxon>Pseudomonadati</taxon>
        <taxon>Pseudomonadota</taxon>
        <taxon>Gammaproteobacteria</taxon>
        <taxon>Pseudomonadales</taxon>
        <taxon>Pseudomonadaceae</taxon>
        <taxon>Halopseudomonas</taxon>
    </lineage>
</organism>
<evidence type="ECO:0000256" key="5">
    <source>
        <dbReference type="ARBA" id="ARBA00022723"/>
    </source>
</evidence>
<dbReference type="CDD" id="cd01427">
    <property type="entry name" value="HAD_like"/>
    <property type="match status" value="1"/>
</dbReference>
<evidence type="ECO:0000256" key="2">
    <source>
        <dbReference type="ARBA" id="ARBA00004818"/>
    </source>
</evidence>
<proteinExistence type="inferred from homology"/>
<dbReference type="KEGG" id="ppha:BVH74_11185"/>
<evidence type="ECO:0000256" key="6">
    <source>
        <dbReference type="ARBA" id="ARBA00023277"/>
    </source>
</evidence>
<dbReference type="RefSeq" id="WP_080050149.1">
    <property type="nucleotide sequence ID" value="NZ_CP020100.1"/>
</dbReference>
<dbReference type="SFLD" id="SFLDS00003">
    <property type="entry name" value="Haloacid_Dehalogenase"/>
    <property type="match status" value="1"/>
</dbReference>